<dbReference type="Gene3D" id="2.40.10.10">
    <property type="entry name" value="Trypsin-like serine proteases"/>
    <property type="match status" value="2"/>
</dbReference>
<dbReference type="InterPro" id="IPR001940">
    <property type="entry name" value="Peptidase_S1C"/>
</dbReference>
<dbReference type="Proteomes" id="UP000037784">
    <property type="component" value="Unassembled WGS sequence"/>
</dbReference>
<dbReference type="OrthoDB" id="248175at2"/>
<keyword evidence="6" id="KW-1185">Reference proteome</keyword>
<dbReference type="PROSITE" id="PS51257">
    <property type="entry name" value="PROKAR_LIPOPROTEIN"/>
    <property type="match status" value="1"/>
</dbReference>
<dbReference type="Pfam" id="PF13365">
    <property type="entry name" value="Trypsin_2"/>
    <property type="match status" value="1"/>
</dbReference>
<evidence type="ECO:0000313" key="6">
    <source>
        <dbReference type="Proteomes" id="UP000037784"/>
    </source>
</evidence>
<dbReference type="RefSeq" id="WP_054492800.1">
    <property type="nucleotide sequence ID" value="NZ_BBZA01000089.1"/>
</dbReference>
<feature type="domain" description="Peptidase C-terminal archaeal/bacterial" evidence="4">
    <location>
        <begin position="395"/>
        <end position="460"/>
    </location>
</feature>
<name>A0A0M8K8Y9_9CHLR</name>
<accession>A0A0M8K8Y9</accession>
<evidence type="ECO:0000256" key="1">
    <source>
        <dbReference type="ARBA" id="ARBA00010541"/>
    </source>
</evidence>
<comment type="caution">
    <text evidence="5">The sequence shown here is derived from an EMBL/GenBank/DDBJ whole genome shotgun (WGS) entry which is preliminary data.</text>
</comment>
<dbReference type="GO" id="GO:0006508">
    <property type="term" value="P:proteolysis"/>
    <property type="evidence" value="ECO:0007669"/>
    <property type="project" value="UniProtKB-KW"/>
</dbReference>
<evidence type="ECO:0000313" key="5">
    <source>
        <dbReference type="EMBL" id="GAP62919.1"/>
    </source>
</evidence>
<dbReference type="EMBL" id="BBZA01000089">
    <property type="protein sequence ID" value="GAP62919.1"/>
    <property type="molecule type" value="Genomic_DNA"/>
</dbReference>
<dbReference type="PRINTS" id="PR00834">
    <property type="entry name" value="PROTEASES2C"/>
</dbReference>
<dbReference type="InterPro" id="IPR007280">
    <property type="entry name" value="Peptidase_C_arc/bac"/>
</dbReference>
<dbReference type="InterPro" id="IPR043504">
    <property type="entry name" value="Peptidase_S1_PA_chymotrypsin"/>
</dbReference>
<keyword evidence="2" id="KW-0645">Protease</keyword>
<sequence length="478" mass="51089">MQRLLALGFLLASVWVLIGCGGVSESERAAIATEVAGAIYATQTATRPTQTPPPTPSPTPAVLDSAAIFQRVAPSVAFIETPTATGSGFVFAEGLLATNAHVVWPFETVRVRFPDGTEYAEAHVVGWDLLRDLAVITLPNDTHTPLRLTDGETLPIGSEVYLVGYPAEVEHEPQPTITRGLLARLREWTPGNLTYLQTDAAVTGGQSGGALVSPRGDVIGLSGFSFGNGQFALAASSPDIASHLQRLAQGESTDGLGRFPAFSLENATYQDTATLQTIWSTAVWVMWPTTTDQIEVTATSANDLGVRIVDALAYIVTDTDNTLTGDENATFTPLDPIPHWVEVYQYNSYSADVELTSSVPIARFPDPDDDTELTPGTTYTGAIDYPSDMDTFLLPLKKGEEVTLRVESIAIDANILIDEITLGNEEFLASDDDSGGGLFGLDAQVSFTAPKTGTYFVLVRDAVGFDTGGYFIHVSETR</sequence>
<organism evidence="5 6">
    <name type="scientific">Ardenticatena maritima</name>
    <dbReference type="NCBI Taxonomy" id="872965"/>
    <lineage>
        <taxon>Bacteria</taxon>
        <taxon>Bacillati</taxon>
        <taxon>Chloroflexota</taxon>
        <taxon>Ardenticatenia</taxon>
        <taxon>Ardenticatenales</taxon>
        <taxon>Ardenticatenaceae</taxon>
        <taxon>Ardenticatena</taxon>
    </lineage>
</organism>
<gene>
    <name evidence="5" type="ORF">ARMA_1342</name>
</gene>
<protein>
    <recommendedName>
        <fullName evidence="4">Peptidase C-terminal archaeal/bacterial domain-containing protein</fullName>
    </recommendedName>
</protein>
<dbReference type="Pfam" id="PF04151">
    <property type="entry name" value="PPC"/>
    <property type="match status" value="1"/>
</dbReference>
<proteinExistence type="inferred from homology"/>
<dbReference type="InParanoid" id="A0A0M8K8Y9"/>
<dbReference type="SUPFAM" id="SSF50494">
    <property type="entry name" value="Trypsin-like serine proteases"/>
    <property type="match status" value="1"/>
</dbReference>
<dbReference type="PANTHER" id="PTHR43343:SF3">
    <property type="entry name" value="PROTEASE DO-LIKE 8, CHLOROPLASTIC"/>
    <property type="match status" value="1"/>
</dbReference>
<reference evidence="6" key="2">
    <citation type="submission" date="2015-08" db="EMBL/GenBank/DDBJ databases">
        <title>Draft Genome Sequence of a Heterotrophic Facultative Anaerobic Bacterium Ardenticatena maritima Strain 110S.</title>
        <authorList>
            <person name="Kawaichi S."/>
            <person name="Yoshida T."/>
            <person name="Sako Y."/>
            <person name="Nakamura R."/>
        </authorList>
    </citation>
    <scope>NUCLEOTIDE SEQUENCE [LARGE SCALE GENOMIC DNA]</scope>
    <source>
        <strain evidence="6">110S</strain>
    </source>
</reference>
<comment type="similarity">
    <text evidence="1">Belongs to the peptidase S1C family.</text>
</comment>
<evidence type="ECO:0000256" key="2">
    <source>
        <dbReference type="ARBA" id="ARBA00022670"/>
    </source>
</evidence>
<dbReference type="Gene3D" id="2.60.120.380">
    <property type="match status" value="1"/>
</dbReference>
<keyword evidence="3" id="KW-0378">Hydrolase</keyword>
<dbReference type="AlphaFoldDB" id="A0A0M8K8Y9"/>
<dbReference type="PANTHER" id="PTHR43343">
    <property type="entry name" value="PEPTIDASE S12"/>
    <property type="match status" value="1"/>
</dbReference>
<evidence type="ECO:0000259" key="4">
    <source>
        <dbReference type="Pfam" id="PF04151"/>
    </source>
</evidence>
<dbReference type="InterPro" id="IPR009003">
    <property type="entry name" value="Peptidase_S1_PA"/>
</dbReference>
<dbReference type="InterPro" id="IPR051201">
    <property type="entry name" value="Chloro_Bact_Ser_Proteases"/>
</dbReference>
<reference evidence="5 6" key="1">
    <citation type="journal article" date="2015" name="Genome Announc.">
        <title>Draft Genome Sequence of a Heterotrophic Facultative Anaerobic Thermophilic Bacterium, Ardenticatena maritima Strain 110ST.</title>
        <authorList>
            <person name="Kawaichi S."/>
            <person name="Yoshida T."/>
            <person name="Sako Y."/>
            <person name="Nakamura R."/>
        </authorList>
    </citation>
    <scope>NUCLEOTIDE SEQUENCE [LARGE SCALE GENOMIC DNA]</scope>
    <source>
        <strain evidence="5 6">110S</strain>
    </source>
</reference>
<dbReference type="GO" id="GO:0004252">
    <property type="term" value="F:serine-type endopeptidase activity"/>
    <property type="evidence" value="ECO:0007669"/>
    <property type="project" value="InterPro"/>
</dbReference>
<evidence type="ECO:0000256" key="3">
    <source>
        <dbReference type="ARBA" id="ARBA00022801"/>
    </source>
</evidence>